<sequence length="173" mass="20392">MHIVEVLISSVTLIGLVMTWQHYNARWLFFILILVQSIEATVKPIAIQWTQHYYLWLLFANILYLLLLLTRSVLARRLYKASGLNFFKLAGDNYSLTVPECAYYVLALVAMILCGAQWIEIQLYYYKILDYPFIYHHVWVPVMYALHVLQSLSLITYIFVTKRTQGTLQYENN</sequence>
<evidence type="ECO:0000256" key="1">
    <source>
        <dbReference type="SAM" id="Phobius"/>
    </source>
</evidence>
<dbReference type="RefSeq" id="WP_058796698.1">
    <property type="nucleotide sequence ID" value="NZ_CP013611.1"/>
</dbReference>
<protein>
    <submittedName>
        <fullName evidence="2">Uncharacterized protein</fullName>
    </submittedName>
</protein>
<reference evidence="2 3" key="1">
    <citation type="submission" date="2015-12" db="EMBL/GenBank/DDBJ databases">
        <title>Complete genome sequence of Pseudoalteromonas rubra SCSIO 6842, harboring a conjugative plasmid.</title>
        <authorList>
            <person name="Li B."/>
            <person name="Wang X."/>
        </authorList>
    </citation>
    <scope>NUCLEOTIDE SEQUENCE [LARGE SCALE GENOMIC DNA]</scope>
    <source>
        <strain evidence="2 3">SCSIO 6842</strain>
    </source>
</reference>
<dbReference type="EMBL" id="CP013611">
    <property type="protein sequence ID" value="ALU43530.1"/>
    <property type="molecule type" value="Genomic_DNA"/>
</dbReference>
<evidence type="ECO:0000313" key="2">
    <source>
        <dbReference type="EMBL" id="ALU43530.1"/>
    </source>
</evidence>
<feature type="transmembrane region" description="Helical" evidence="1">
    <location>
        <begin position="27"/>
        <end position="47"/>
    </location>
</feature>
<feature type="transmembrane region" description="Helical" evidence="1">
    <location>
        <begin position="101"/>
        <end position="119"/>
    </location>
</feature>
<proteinExistence type="predicted"/>
<dbReference type="KEGG" id="prr:AT705_11585"/>
<keyword evidence="1" id="KW-1133">Transmembrane helix</keyword>
<organism evidence="2 3">
    <name type="scientific">Pseudoalteromonas rubra</name>
    <dbReference type="NCBI Taxonomy" id="43658"/>
    <lineage>
        <taxon>Bacteria</taxon>
        <taxon>Pseudomonadati</taxon>
        <taxon>Pseudomonadota</taxon>
        <taxon>Gammaproteobacteria</taxon>
        <taxon>Alteromonadales</taxon>
        <taxon>Pseudoalteromonadaceae</taxon>
        <taxon>Pseudoalteromonas</taxon>
    </lineage>
</organism>
<keyword evidence="1" id="KW-0472">Membrane</keyword>
<gene>
    <name evidence="2" type="ORF">AT705_11585</name>
</gene>
<accession>A0A0U3GFA2</accession>
<feature type="transmembrane region" description="Helical" evidence="1">
    <location>
        <begin position="53"/>
        <end position="74"/>
    </location>
</feature>
<dbReference type="AlphaFoldDB" id="A0A0U3GFA2"/>
<feature type="transmembrane region" description="Helical" evidence="1">
    <location>
        <begin position="139"/>
        <end position="160"/>
    </location>
</feature>
<keyword evidence="1" id="KW-0812">Transmembrane</keyword>
<evidence type="ECO:0000313" key="3">
    <source>
        <dbReference type="Proteomes" id="UP000069015"/>
    </source>
</evidence>
<name>A0A0U3GFA2_9GAMM</name>
<dbReference type="Proteomes" id="UP000069015">
    <property type="component" value="Chromosome 1"/>
</dbReference>